<feature type="transmembrane region" description="Helical" evidence="1">
    <location>
        <begin position="63"/>
        <end position="86"/>
    </location>
</feature>
<evidence type="ECO:0000313" key="2">
    <source>
        <dbReference type="EMBL" id="ELZ22225.1"/>
    </source>
</evidence>
<dbReference type="PATRIC" id="fig|797114.5.peg.3456"/>
<sequence>MIDPVVGGTAASLGAVGGLPAPLQITVSVSPATLAGLLTAAVGLFVAYQAYRGYRRNDSRPMLFLGLGIFLVTVVPFLVTTVLGGVSGVSDAVVLLSWTVFEIVGLGSILYALTGA</sequence>
<protein>
    <submittedName>
        <fullName evidence="2">Uncharacterized protein</fullName>
    </submittedName>
</protein>
<proteinExistence type="predicted"/>
<name>M0CG29_9EURY</name>
<dbReference type="eggNOG" id="arCOG03916">
    <property type="taxonomic scope" value="Archaea"/>
</dbReference>
<keyword evidence="1" id="KW-0472">Membrane</keyword>
<dbReference type="Proteomes" id="UP000011626">
    <property type="component" value="Unassembled WGS sequence"/>
</dbReference>
<keyword evidence="3" id="KW-1185">Reference proteome</keyword>
<evidence type="ECO:0000313" key="3">
    <source>
        <dbReference type="Proteomes" id="UP000011626"/>
    </source>
</evidence>
<dbReference type="RefSeq" id="WP_006885061.1">
    <property type="nucleotide sequence ID" value="NZ_AOIU01000036.1"/>
</dbReference>
<feature type="transmembrane region" description="Helical" evidence="1">
    <location>
        <begin position="32"/>
        <end position="51"/>
    </location>
</feature>
<keyword evidence="1" id="KW-0812">Transmembrane</keyword>
<accession>M0CG29</accession>
<dbReference type="Pfam" id="PF24365">
    <property type="entry name" value="DUF7521"/>
    <property type="match status" value="1"/>
</dbReference>
<evidence type="ECO:0000256" key="1">
    <source>
        <dbReference type="SAM" id="Phobius"/>
    </source>
</evidence>
<keyword evidence="1" id="KW-1133">Transmembrane helix</keyword>
<reference evidence="2 3" key="1">
    <citation type="journal article" date="2014" name="PLoS Genet.">
        <title>Phylogenetically driven sequencing of extremely halophilic archaea reveals strategies for static and dynamic osmo-response.</title>
        <authorList>
            <person name="Becker E.A."/>
            <person name="Seitzer P.M."/>
            <person name="Tritt A."/>
            <person name="Larsen D."/>
            <person name="Krusor M."/>
            <person name="Yao A.I."/>
            <person name="Wu D."/>
            <person name="Madern D."/>
            <person name="Eisen J.A."/>
            <person name="Darling A.E."/>
            <person name="Facciotti M.T."/>
        </authorList>
    </citation>
    <scope>NUCLEOTIDE SEQUENCE [LARGE SCALE GENOMIC DNA]</scope>
    <source>
        <strain evidence="2 3">2-9-1</strain>
    </source>
</reference>
<organism evidence="2 3">
    <name type="scientific">Halosimplex carlsbadense 2-9-1</name>
    <dbReference type="NCBI Taxonomy" id="797114"/>
    <lineage>
        <taxon>Archaea</taxon>
        <taxon>Methanobacteriati</taxon>
        <taxon>Methanobacteriota</taxon>
        <taxon>Stenosarchaea group</taxon>
        <taxon>Halobacteria</taxon>
        <taxon>Halobacteriales</taxon>
        <taxon>Haloarculaceae</taxon>
        <taxon>Halosimplex</taxon>
    </lineage>
</organism>
<comment type="caution">
    <text evidence="2">The sequence shown here is derived from an EMBL/GenBank/DDBJ whole genome shotgun (WGS) entry which is preliminary data.</text>
</comment>
<dbReference type="InterPro" id="IPR055943">
    <property type="entry name" value="DUF7521"/>
</dbReference>
<dbReference type="STRING" id="797114.C475_16973"/>
<dbReference type="EMBL" id="AOIU01000036">
    <property type="protein sequence ID" value="ELZ22225.1"/>
    <property type="molecule type" value="Genomic_DNA"/>
</dbReference>
<gene>
    <name evidence="2" type="ORF">C475_16973</name>
</gene>
<feature type="transmembrane region" description="Helical" evidence="1">
    <location>
        <begin position="92"/>
        <end position="113"/>
    </location>
</feature>
<dbReference type="AlphaFoldDB" id="M0CG29"/>